<evidence type="ECO:0000256" key="5">
    <source>
        <dbReference type="ARBA" id="ARBA00022729"/>
    </source>
</evidence>
<evidence type="ECO:0000313" key="10">
    <source>
        <dbReference type="Proteomes" id="UP000664835"/>
    </source>
</evidence>
<reference evidence="9 10" key="1">
    <citation type="submission" date="2021-03" db="EMBL/GenBank/DDBJ databases">
        <title>Thiomicrorhabdus sp.nov.,novel sulfur-oxidizing bacteria isolated from coastal sediment.</title>
        <authorList>
            <person name="Liu X."/>
        </authorList>
    </citation>
    <scope>NUCLEOTIDE SEQUENCE [LARGE SCALE GENOMIC DNA]</scope>
    <source>
        <strain evidence="9 10">6S2-11</strain>
    </source>
</reference>
<accession>A0ABS3Q2K4</accession>
<organism evidence="9 10">
    <name type="scientific">Thiomicrorhabdus marina</name>
    <dbReference type="NCBI Taxonomy" id="2818442"/>
    <lineage>
        <taxon>Bacteria</taxon>
        <taxon>Pseudomonadati</taxon>
        <taxon>Pseudomonadota</taxon>
        <taxon>Gammaproteobacteria</taxon>
        <taxon>Thiotrichales</taxon>
        <taxon>Piscirickettsiaceae</taxon>
        <taxon>Thiomicrorhabdus</taxon>
    </lineage>
</organism>
<evidence type="ECO:0000256" key="7">
    <source>
        <dbReference type="ARBA" id="ARBA00023139"/>
    </source>
</evidence>
<dbReference type="PROSITE" id="PS51257">
    <property type="entry name" value="PROKAR_LIPOPROTEIN"/>
    <property type="match status" value="1"/>
</dbReference>
<dbReference type="Proteomes" id="UP000664835">
    <property type="component" value="Unassembled WGS sequence"/>
</dbReference>
<sequence>MKIKTIFSVLTATIIFSGCVSTQTKTSTQSTSNGVESEIQKDASGKEYKIVKTYQCASPVAKISVSELKCKTAQCQPVAQGTGNMGMLLAMARTQNGQKDLSNLGPAMSTMLTSSLNQSGCFEVLDRESLEELKRELALAGKTMQIDSADLIMTGSITALNYEKKKSTFGGGLIPLAGAFTNTTTTAKLDIDMRLMDVNSSRVVYTKTYKSNAENDNYGFGALGFGGGAAAGGAMSFGGDLELEKAVRSVINQSVADLIQSSAKGAYTVKEQRVDVD</sequence>
<comment type="function">
    <text evidence="1">May be involved in the biogenesis of curli organelles.</text>
</comment>
<keyword evidence="4" id="KW-1003">Cell membrane</keyword>
<evidence type="ECO:0000256" key="1">
    <source>
        <dbReference type="ARBA" id="ARBA00003989"/>
    </source>
</evidence>
<keyword evidence="8" id="KW-0449">Lipoprotein</keyword>
<comment type="caution">
    <text evidence="9">The sequence shown here is derived from an EMBL/GenBank/DDBJ whole genome shotgun (WGS) entry which is preliminary data.</text>
</comment>
<evidence type="ECO:0000256" key="8">
    <source>
        <dbReference type="ARBA" id="ARBA00023288"/>
    </source>
</evidence>
<evidence type="ECO:0000256" key="4">
    <source>
        <dbReference type="ARBA" id="ARBA00022475"/>
    </source>
</evidence>
<dbReference type="EMBL" id="JAGETV010000003">
    <property type="protein sequence ID" value="MBO1926537.1"/>
    <property type="molecule type" value="Genomic_DNA"/>
</dbReference>
<dbReference type="Gene3D" id="3.40.50.10610">
    <property type="entry name" value="ABC-type transport auxiliary lipoprotein component"/>
    <property type="match status" value="1"/>
</dbReference>
<evidence type="ECO:0000256" key="2">
    <source>
        <dbReference type="ARBA" id="ARBA00008899"/>
    </source>
</evidence>
<evidence type="ECO:0000256" key="6">
    <source>
        <dbReference type="ARBA" id="ARBA00023136"/>
    </source>
</evidence>
<evidence type="ECO:0000313" key="9">
    <source>
        <dbReference type="EMBL" id="MBO1926537.1"/>
    </source>
</evidence>
<dbReference type="PANTHER" id="PTHR41164">
    <property type="entry name" value="CURLI PRODUCTION ASSEMBLY/TRANSPORT COMPONENT CSGG"/>
    <property type="match status" value="1"/>
</dbReference>
<proteinExistence type="inferred from homology"/>
<gene>
    <name evidence="9" type="ORF">J3998_03025</name>
</gene>
<keyword evidence="5" id="KW-0732">Signal</keyword>
<dbReference type="InterPro" id="IPR005534">
    <property type="entry name" value="Curli_assmbl/transp-comp_CsgG"/>
</dbReference>
<protein>
    <recommendedName>
        <fullName evidence="3">Curli production assembly/transport component CsgG</fullName>
    </recommendedName>
</protein>
<dbReference type="PANTHER" id="PTHR41164:SF1">
    <property type="entry name" value="CURLI PRODUCTION ASSEMBLY_TRANSPORT COMPONENT CSGG"/>
    <property type="match status" value="1"/>
</dbReference>
<keyword evidence="6" id="KW-0472">Membrane</keyword>
<evidence type="ECO:0000256" key="3">
    <source>
        <dbReference type="ARBA" id="ARBA00014028"/>
    </source>
</evidence>
<dbReference type="RefSeq" id="WP_208147707.1">
    <property type="nucleotide sequence ID" value="NZ_JAGETV010000003.1"/>
</dbReference>
<keyword evidence="7" id="KW-0564">Palmitate</keyword>
<name>A0ABS3Q2K4_9GAMM</name>
<dbReference type="Pfam" id="PF03783">
    <property type="entry name" value="CsgG"/>
    <property type="match status" value="1"/>
</dbReference>
<keyword evidence="10" id="KW-1185">Reference proteome</keyword>
<comment type="similarity">
    <text evidence="2">Belongs to the CsgG family.</text>
</comment>